<organism evidence="1 2">
    <name type="scientific">Tunisvirus fontaine2</name>
    <dbReference type="NCBI Taxonomy" id="1421067"/>
    <lineage>
        <taxon>Viruses</taxon>
        <taxon>Varidnaviria</taxon>
        <taxon>Bamfordvirae</taxon>
        <taxon>Nucleocytoviricota</taxon>
        <taxon>Megaviricetes</taxon>
        <taxon>Pimascovirales</taxon>
        <taxon>Pimascovirales incertae sedis</taxon>
        <taxon>Marseilleviridae</taxon>
        <taxon>Losannavirus</taxon>
        <taxon>Losannavirus tunisense</taxon>
    </lineage>
</organism>
<evidence type="ECO:0000313" key="2">
    <source>
        <dbReference type="Proteomes" id="UP000232615"/>
    </source>
</evidence>
<evidence type="ECO:0000313" key="1">
    <source>
        <dbReference type="EMBL" id="AHC55144.1"/>
    </source>
</evidence>
<dbReference type="Proteomes" id="UP000232615">
    <property type="component" value="Segment"/>
</dbReference>
<gene>
    <name evidence="1" type="ORF">TNS_ORF426</name>
</gene>
<proteinExistence type="predicted"/>
<dbReference type="SUPFAM" id="SSF82185">
    <property type="entry name" value="Histone H3 K4-specific methyltransferase SET7/9 N-terminal domain"/>
    <property type="match status" value="1"/>
</dbReference>
<dbReference type="EMBL" id="KF483846">
    <property type="protein sequence ID" value="AHC55144.1"/>
    <property type="molecule type" value="Genomic_DNA"/>
</dbReference>
<protein>
    <recommendedName>
        <fullName evidence="3">MORN repeat-containing protein</fullName>
    </recommendedName>
</protein>
<dbReference type="Gene3D" id="2.20.110.10">
    <property type="entry name" value="Histone H3 K4-specific methyltransferase SET7/9 N-terminal domain"/>
    <property type="match status" value="1"/>
</dbReference>
<name>V9SGW2_9VIRU</name>
<accession>V9SGW2</accession>
<evidence type="ECO:0008006" key="3">
    <source>
        <dbReference type="Google" id="ProtNLM"/>
    </source>
</evidence>
<sequence length="261" mass="30857">MQKYLKNREVLVHSLVVEEKPYPDEFQRLVRFREVDESSEREIFFWHYPRVVPGKEIPRFGVDLGTMKDKIIYLKRGRISKLPDGTRHGPFHIMNEECTVNLTGNYKMGQKHGKFCKVSDNYGTKVVVREIWENDRLSSYKKSHMDSTDILKLAGEGSGIYIETWGGKVLKKKNFKNFLLHGVCERYWAEGRATGIRTREIYEEGLMVKRTRYYSHWGGVKQISHYKDGQLHGLRETFGYEGETERREMFENGELVKEWFQ</sequence>
<keyword evidence="2" id="KW-1185">Reference proteome</keyword>
<reference evidence="1 2" key="1">
    <citation type="journal article" date="2014" name="Arch. Virol.">
        <title>Complete genome sequence of Tunisvirus, a new member of the proposed family Marseilleviridae.</title>
        <authorList>
            <person name="Aherfi S."/>
            <person name="Boughalmi M."/>
            <person name="Pagnier I."/>
            <person name="Fournous G."/>
            <person name="La Scola B."/>
            <person name="Raoult D."/>
            <person name="Colson P."/>
        </authorList>
    </citation>
    <scope>NUCLEOTIDE SEQUENCE [LARGE SCALE GENOMIC DNA]</scope>
    <source>
        <strain evidence="1 2">U484</strain>
    </source>
</reference>